<dbReference type="UniPathway" id="UPA00559"/>
<dbReference type="GO" id="GO:0017183">
    <property type="term" value="P:protein histidyl modification to diphthamide"/>
    <property type="evidence" value="ECO:0007669"/>
    <property type="project" value="UniProtKB-UniPathway"/>
</dbReference>
<dbReference type="SUPFAM" id="SSF52402">
    <property type="entry name" value="Adenine nucleotide alpha hydrolases-like"/>
    <property type="match status" value="1"/>
</dbReference>
<dbReference type="Pfam" id="PF01042">
    <property type="entry name" value="Ribonuc_L-PSP"/>
    <property type="match status" value="1"/>
</dbReference>
<gene>
    <name evidence="14" type="primary">CSON015299</name>
</gene>
<accession>A0A336LTQ5</accession>
<dbReference type="InterPro" id="IPR006175">
    <property type="entry name" value="YjgF/YER057c/UK114"/>
</dbReference>
<keyword evidence="5" id="KW-0436">Ligase</keyword>
<evidence type="ECO:0000259" key="13">
    <source>
        <dbReference type="Pfam" id="PF01902"/>
    </source>
</evidence>
<dbReference type="CDD" id="cd01994">
    <property type="entry name" value="AANH_PF0828-like"/>
    <property type="match status" value="1"/>
</dbReference>
<evidence type="ECO:0000256" key="1">
    <source>
        <dbReference type="ARBA" id="ARBA00005156"/>
    </source>
</evidence>
<comment type="catalytic activity">
    <reaction evidence="12">
        <text>diphthine-[translation elongation factor 2] + NH4(+) + ATP = diphthamide-[translation elongation factor 2] + AMP + diphosphate + H(+)</text>
        <dbReference type="Rhea" id="RHEA:19753"/>
        <dbReference type="Rhea" id="RHEA-COMP:10172"/>
        <dbReference type="Rhea" id="RHEA-COMP:10174"/>
        <dbReference type="ChEBI" id="CHEBI:15378"/>
        <dbReference type="ChEBI" id="CHEBI:16692"/>
        <dbReference type="ChEBI" id="CHEBI:28938"/>
        <dbReference type="ChEBI" id="CHEBI:30616"/>
        <dbReference type="ChEBI" id="CHEBI:33019"/>
        <dbReference type="ChEBI" id="CHEBI:82696"/>
        <dbReference type="ChEBI" id="CHEBI:456215"/>
        <dbReference type="EC" id="6.3.1.14"/>
    </reaction>
</comment>
<protein>
    <recommendedName>
        <fullName evidence="4">Diphthine--ammonia ligase</fullName>
        <ecNumber evidence="3">6.3.1.14</ecNumber>
    </recommendedName>
    <alternativeName>
        <fullName evidence="9">ATP-binding domain-containing protein 4</fullName>
    </alternativeName>
    <alternativeName>
        <fullName evidence="8">Diphthamide synthase</fullName>
    </alternativeName>
    <alternativeName>
        <fullName evidence="10">Diphthamide synthetase</fullName>
    </alternativeName>
    <alternativeName>
        <fullName evidence="11">Protein DPH6 homolog</fullName>
    </alternativeName>
</protein>
<dbReference type="FunFam" id="3.30.1330.40:FF:000010">
    <property type="entry name" value="Diphthine--ammonia ligase"/>
    <property type="match status" value="1"/>
</dbReference>
<dbReference type="InterPro" id="IPR014729">
    <property type="entry name" value="Rossmann-like_a/b/a_fold"/>
</dbReference>
<dbReference type="Gene3D" id="3.30.1330.40">
    <property type="entry name" value="RutC-like"/>
    <property type="match status" value="2"/>
</dbReference>
<dbReference type="EC" id="6.3.1.14" evidence="3"/>
<dbReference type="Gene3D" id="3.90.1490.10">
    <property type="entry name" value="putative n-type atp pyrophosphatase, domain 2"/>
    <property type="match status" value="1"/>
</dbReference>
<evidence type="ECO:0000256" key="2">
    <source>
        <dbReference type="ARBA" id="ARBA00008496"/>
    </source>
</evidence>
<keyword evidence="7" id="KW-0067">ATP-binding</keyword>
<organism evidence="14">
    <name type="scientific">Culicoides sonorensis</name>
    <name type="common">Biting midge</name>
    <dbReference type="NCBI Taxonomy" id="179676"/>
    <lineage>
        <taxon>Eukaryota</taxon>
        <taxon>Metazoa</taxon>
        <taxon>Ecdysozoa</taxon>
        <taxon>Arthropoda</taxon>
        <taxon>Hexapoda</taxon>
        <taxon>Insecta</taxon>
        <taxon>Pterygota</taxon>
        <taxon>Neoptera</taxon>
        <taxon>Endopterygota</taxon>
        <taxon>Diptera</taxon>
        <taxon>Nematocera</taxon>
        <taxon>Chironomoidea</taxon>
        <taxon>Ceratopogonidae</taxon>
        <taxon>Ceratopogoninae</taxon>
        <taxon>Culicoides</taxon>
        <taxon>Monoculicoides</taxon>
    </lineage>
</organism>
<dbReference type="FunFam" id="3.90.1490.10:FF:000001">
    <property type="entry name" value="Diphthine--ammonia ligase"/>
    <property type="match status" value="1"/>
</dbReference>
<dbReference type="VEuPathDB" id="VectorBase:CSON015299"/>
<dbReference type="Pfam" id="PF01902">
    <property type="entry name" value="Diphthami_syn_2"/>
    <property type="match status" value="1"/>
</dbReference>
<dbReference type="InterPro" id="IPR035959">
    <property type="entry name" value="RutC-like_sf"/>
</dbReference>
<dbReference type="PANTHER" id="PTHR12196">
    <property type="entry name" value="DOMAIN OF UNKNOWN FUNCTION 71 DUF71 -CONTAINING PROTEIN"/>
    <property type="match status" value="1"/>
</dbReference>
<dbReference type="Gene3D" id="3.40.50.620">
    <property type="entry name" value="HUPs"/>
    <property type="match status" value="1"/>
</dbReference>
<proteinExistence type="inferred from homology"/>
<feature type="domain" description="Diphthamide synthase" evidence="13">
    <location>
        <begin position="25"/>
        <end position="249"/>
    </location>
</feature>
<evidence type="ECO:0000256" key="6">
    <source>
        <dbReference type="ARBA" id="ARBA00022741"/>
    </source>
</evidence>
<sequence>MLLIASYITKSNLKLDVLNRITKKMRVVALISGGKDSIFNALLAQAEGHEIVALGNLHPKDKDELDSYMYQTVGHQGIEKIAEAMELPLYRKETKGNSLQKGKSYEPTDNDEVEDLYKLLKDIKEAENVKGVACGAILSDYQRVRVENVCQRLELISLTYLWRRDQTELLQEMIDCKIDAIIIKIAALGLMPNHLGKSIGDLKSHLCCMHEKYKLNVCGEGGEYETFTLDCPLFKKRIVVSDMQIVMSSADPICPVGYINFTKLKHAPKISPIKYKVKTSRDFCQFQESDEEILYNNENDSFSALNDDEVINTINSRDYIYVENKPQSVVNRKGWLFLTGIQCSSSNPAIAIFEGLQKIEQMMTTNDYSLNDLVTISLYIDNMNHFNIINTAYLKIINFQNPPTRICVECELPTNCSLIMEAIAHKPKTINADDYSKKTVLHVQGISHWAPANIGPYSQSIKIGLIPGNLEIIEGGIYAQSKLVLRHISRIAETINTNGKLRDVLQGICYVTKQKDINAARKVWESQSTNAIIDYVVVRNLPREALVEFQVWTHLGNDKFEYEETGCSIDNFTVLLKRRWNYENTNLENDKDNAMAPSQLMQVFQYFIRKMCPELTSTNTDMEGKRSSTTVTLYIRVFYHTSNSPPFIREVVDELKDLDNYIQLAFTLVPVKKQSDLIFLSKTLTGPEKQTTTNKFDT</sequence>
<comment type="pathway">
    <text evidence="1">Protein modification; peptidyl-diphthamide biosynthesis.</text>
</comment>
<keyword evidence="6" id="KW-0547">Nucleotide-binding</keyword>
<evidence type="ECO:0000256" key="10">
    <source>
        <dbReference type="ARBA" id="ARBA00031552"/>
    </source>
</evidence>
<dbReference type="PANTHER" id="PTHR12196:SF2">
    <property type="entry name" value="DIPHTHINE--AMMONIA LIGASE"/>
    <property type="match status" value="1"/>
</dbReference>
<evidence type="ECO:0000256" key="12">
    <source>
        <dbReference type="ARBA" id="ARBA00048108"/>
    </source>
</evidence>
<dbReference type="GO" id="GO:0005524">
    <property type="term" value="F:ATP binding"/>
    <property type="evidence" value="ECO:0007669"/>
    <property type="project" value="UniProtKB-KW"/>
</dbReference>
<dbReference type="NCBIfam" id="TIGR00290">
    <property type="entry name" value="MJ0570_dom"/>
    <property type="match status" value="1"/>
</dbReference>
<evidence type="ECO:0000256" key="5">
    <source>
        <dbReference type="ARBA" id="ARBA00022598"/>
    </source>
</evidence>
<dbReference type="AlphaFoldDB" id="A0A336LTQ5"/>
<evidence type="ECO:0000256" key="7">
    <source>
        <dbReference type="ARBA" id="ARBA00022840"/>
    </source>
</evidence>
<evidence type="ECO:0000313" key="14">
    <source>
        <dbReference type="EMBL" id="SSX19707.1"/>
    </source>
</evidence>
<evidence type="ECO:0000256" key="9">
    <source>
        <dbReference type="ARBA" id="ARBA00031202"/>
    </source>
</evidence>
<name>A0A336LTQ5_CULSO</name>
<evidence type="ECO:0000256" key="8">
    <source>
        <dbReference type="ARBA" id="ARBA00029814"/>
    </source>
</evidence>
<dbReference type="SUPFAM" id="SSF55298">
    <property type="entry name" value="YjgF-like"/>
    <property type="match status" value="2"/>
</dbReference>
<dbReference type="InterPro" id="IPR030662">
    <property type="entry name" value="DPH6/MJ0570"/>
</dbReference>
<dbReference type="CDD" id="cd06156">
    <property type="entry name" value="eu_AANH_C_2"/>
    <property type="match status" value="1"/>
</dbReference>
<dbReference type="GO" id="GO:0017178">
    <property type="term" value="F:diphthine-ammonia ligase activity"/>
    <property type="evidence" value="ECO:0007669"/>
    <property type="project" value="UniProtKB-EC"/>
</dbReference>
<evidence type="ECO:0000256" key="4">
    <source>
        <dbReference type="ARBA" id="ARBA00018426"/>
    </source>
</evidence>
<evidence type="ECO:0000256" key="11">
    <source>
        <dbReference type="ARBA" id="ARBA00032849"/>
    </source>
</evidence>
<comment type="similarity">
    <text evidence="2">Belongs to the Diphthine--ammonia ligase family.</text>
</comment>
<dbReference type="InterPro" id="IPR002761">
    <property type="entry name" value="Diphthami_syn_dom"/>
</dbReference>
<dbReference type="EMBL" id="UFQT01000095">
    <property type="protein sequence ID" value="SSX19707.1"/>
    <property type="molecule type" value="Genomic_DNA"/>
</dbReference>
<reference evidence="14" key="1">
    <citation type="submission" date="2018-07" db="EMBL/GenBank/DDBJ databases">
        <authorList>
            <person name="Quirk P.G."/>
            <person name="Krulwich T.A."/>
        </authorList>
    </citation>
    <scope>NUCLEOTIDE SEQUENCE</scope>
</reference>
<evidence type="ECO:0000256" key="3">
    <source>
        <dbReference type="ARBA" id="ARBA00012089"/>
    </source>
</evidence>
<dbReference type="FunFam" id="3.40.50.620:FF:000069">
    <property type="entry name" value="diphthine--ammonia ligase"/>
    <property type="match status" value="1"/>
</dbReference>